<sequence>MLLPSRIIKRLPANHQVQGGSGQVPAGWLRSPASQPCLPQPHPSGVSLPPSALSLRCLPRSSLSHSLAPPPAQEETASKKPAGWLFLSVQLLQSACSPPPHRPRFNPVLCSASPKLLEKIEAYGKVAGLKINKDKTKIVTKNMLLRQKQELADLLKIQVTNKIKYLGIYLTARYSTLKENNYIKLKQQIVLDLTKWENLQLSLIGRISTIKMNILPRILYLFQTIPIRLGKDYFEDLNKNVLKYIWQGKKARIKLKLLQDARIRGGFGLPNWELYYQATNLMWAKEWITLRNTRLLTLEGHDLLLGWHAFLWYKGTKTQGYFRRHHIRESLWLNWEKIKRQCYLKIPVWLLTIEAFSYPIIYKKDQTVRYGEILNEKGELKSMQNLEE</sequence>
<dbReference type="Ensembl" id="ENSPTXT00000016093.1">
    <property type="protein sequence ID" value="ENSPTXP00000015614.1"/>
    <property type="gene ID" value="ENSPTXG00000010779.1"/>
</dbReference>
<organism evidence="2 3">
    <name type="scientific">Pseudonaja textilis</name>
    <name type="common">Eastern brown snake</name>
    <dbReference type="NCBI Taxonomy" id="8673"/>
    <lineage>
        <taxon>Eukaryota</taxon>
        <taxon>Metazoa</taxon>
        <taxon>Chordata</taxon>
        <taxon>Craniata</taxon>
        <taxon>Vertebrata</taxon>
        <taxon>Euteleostomi</taxon>
        <taxon>Lepidosauria</taxon>
        <taxon>Squamata</taxon>
        <taxon>Bifurcata</taxon>
        <taxon>Unidentata</taxon>
        <taxon>Episquamata</taxon>
        <taxon>Toxicofera</taxon>
        <taxon>Serpentes</taxon>
        <taxon>Colubroidea</taxon>
        <taxon>Elapidae</taxon>
        <taxon>Hydrophiinae</taxon>
        <taxon>Pseudonaja</taxon>
    </lineage>
</organism>
<keyword evidence="3" id="KW-1185">Reference proteome</keyword>
<name>A0A670YXC5_PSETE</name>
<dbReference type="GeneTree" id="ENSGT01150000286946"/>
<evidence type="ECO:0000256" key="1">
    <source>
        <dbReference type="SAM" id="MobiDB-lite"/>
    </source>
</evidence>
<reference evidence="2" key="1">
    <citation type="submission" date="2025-08" db="UniProtKB">
        <authorList>
            <consortium name="Ensembl"/>
        </authorList>
    </citation>
    <scope>IDENTIFICATION</scope>
</reference>
<dbReference type="Proteomes" id="UP000472273">
    <property type="component" value="Unplaced"/>
</dbReference>
<dbReference type="AlphaFoldDB" id="A0A670YXC5"/>
<dbReference type="PANTHER" id="PTHR31635:SF196">
    <property type="entry name" value="REVERSE TRANSCRIPTASE DOMAIN-CONTAINING PROTEIN-RELATED"/>
    <property type="match status" value="1"/>
</dbReference>
<dbReference type="PANTHER" id="PTHR31635">
    <property type="entry name" value="REVERSE TRANSCRIPTASE DOMAIN-CONTAINING PROTEIN-RELATED"/>
    <property type="match status" value="1"/>
</dbReference>
<accession>A0A670YXC5</accession>
<reference evidence="2" key="2">
    <citation type="submission" date="2025-09" db="UniProtKB">
        <authorList>
            <consortium name="Ensembl"/>
        </authorList>
    </citation>
    <scope>IDENTIFICATION</scope>
</reference>
<evidence type="ECO:0000313" key="2">
    <source>
        <dbReference type="Ensembl" id="ENSPTXP00000015614.1"/>
    </source>
</evidence>
<feature type="region of interest" description="Disordered" evidence="1">
    <location>
        <begin position="14"/>
        <end position="45"/>
    </location>
</feature>
<evidence type="ECO:0000313" key="3">
    <source>
        <dbReference type="Proteomes" id="UP000472273"/>
    </source>
</evidence>
<proteinExistence type="predicted"/>
<protein>
    <recommendedName>
        <fullName evidence="4">Reverse transcriptase domain-containing protein</fullName>
    </recommendedName>
</protein>
<evidence type="ECO:0008006" key="4">
    <source>
        <dbReference type="Google" id="ProtNLM"/>
    </source>
</evidence>